<dbReference type="AlphaFoldDB" id="A0AAV4CSN8"/>
<evidence type="ECO:0000313" key="2">
    <source>
        <dbReference type="Proteomes" id="UP000735302"/>
    </source>
</evidence>
<comment type="caution">
    <text evidence="1">The sequence shown here is derived from an EMBL/GenBank/DDBJ whole genome shotgun (WGS) entry which is preliminary data.</text>
</comment>
<protein>
    <submittedName>
        <fullName evidence="1">Uncharacterized protein</fullName>
    </submittedName>
</protein>
<organism evidence="1 2">
    <name type="scientific">Plakobranchus ocellatus</name>
    <dbReference type="NCBI Taxonomy" id="259542"/>
    <lineage>
        <taxon>Eukaryota</taxon>
        <taxon>Metazoa</taxon>
        <taxon>Spiralia</taxon>
        <taxon>Lophotrochozoa</taxon>
        <taxon>Mollusca</taxon>
        <taxon>Gastropoda</taxon>
        <taxon>Heterobranchia</taxon>
        <taxon>Euthyneura</taxon>
        <taxon>Panpulmonata</taxon>
        <taxon>Sacoglossa</taxon>
        <taxon>Placobranchoidea</taxon>
        <taxon>Plakobranchidae</taxon>
        <taxon>Plakobranchus</taxon>
    </lineage>
</organism>
<name>A0AAV4CSN8_9GAST</name>
<reference evidence="1 2" key="1">
    <citation type="journal article" date="2021" name="Elife">
        <title>Chloroplast acquisition without the gene transfer in kleptoplastic sea slugs, Plakobranchus ocellatus.</title>
        <authorList>
            <person name="Maeda T."/>
            <person name="Takahashi S."/>
            <person name="Yoshida T."/>
            <person name="Shimamura S."/>
            <person name="Takaki Y."/>
            <person name="Nagai Y."/>
            <person name="Toyoda A."/>
            <person name="Suzuki Y."/>
            <person name="Arimoto A."/>
            <person name="Ishii H."/>
            <person name="Satoh N."/>
            <person name="Nishiyama T."/>
            <person name="Hasebe M."/>
            <person name="Maruyama T."/>
            <person name="Minagawa J."/>
            <person name="Obokata J."/>
            <person name="Shigenobu S."/>
        </authorList>
    </citation>
    <scope>NUCLEOTIDE SEQUENCE [LARGE SCALE GENOMIC DNA]</scope>
</reference>
<evidence type="ECO:0000313" key="1">
    <source>
        <dbReference type="EMBL" id="GFO34920.1"/>
    </source>
</evidence>
<keyword evidence="2" id="KW-1185">Reference proteome</keyword>
<dbReference type="EMBL" id="BLXT01006948">
    <property type="protein sequence ID" value="GFO34920.1"/>
    <property type="molecule type" value="Genomic_DNA"/>
</dbReference>
<gene>
    <name evidence="1" type="ORF">PoB_006142500</name>
</gene>
<accession>A0AAV4CSN8</accession>
<sequence length="89" mass="9871">MPKTSVLVTVSYLCNLHNVTWGTRELTKDGTADEMAPTKSHTNKRKCCNSFRITGLENVAEEVCKLISTVWGFKRDVAQQCDCSGKCSV</sequence>
<dbReference type="Proteomes" id="UP000735302">
    <property type="component" value="Unassembled WGS sequence"/>
</dbReference>
<proteinExistence type="predicted"/>